<sequence length="540" mass="60119">MTQIPARFSVLTRRRLLALAAGATAVPSMMLAQETGAADGDAPAPAGPDDAALQQFTFDILAEEMRVLASRPHEPAPRPEGFLGDLDYDQYRLIRFNDARARWGEPGSAFRLSAFHMGWLFPEPVVLYEVADGMATEMRFTTEDFEYLNELSERVPHGARLPGVAGFRLNHALNRPDKLDELVAFVGASYFRALGRDNTYGLSARGLALNTATDTPEEFPRFSRFYMERGPEGAQEITVYATLESASVTGAYRFVIRPGAATQMDVTARLFFRQNVTELGVAPLTSMYLFSEKSRTGFDDFRPNVHDSDGLRIVRHDGDVIWRPLNNPPRVAGSYLSENGMRRFGLHQRARDFAAFQDTHSRYEMRPSLDVEPLGDWGVGHVRLVEIPSDLEANDNIVAFWVPQDKARAGDVREFAYRLHWGMLPLDPQDPIAHVAETRAGHAGFAGVEPIPGARKFVVDFAGGLLSSLEAQTVTELEPVVTVMRGELLGALIERLPGGDIWRLVIEVKSEPGALVEISAHIAGFDRKLTENWLYQWMQE</sequence>
<dbReference type="InterPro" id="IPR006311">
    <property type="entry name" value="TAT_signal"/>
</dbReference>
<dbReference type="GO" id="GO:0003824">
    <property type="term" value="F:catalytic activity"/>
    <property type="evidence" value="ECO:0007669"/>
    <property type="project" value="InterPro"/>
</dbReference>
<dbReference type="PANTHER" id="PTHR30504:SF3">
    <property type="entry name" value="GLUCANS BIOSYNTHESIS PROTEIN D"/>
    <property type="match status" value="1"/>
</dbReference>
<keyword evidence="4 6" id="KW-0732">Signal</keyword>
<dbReference type="InterPro" id="IPR007444">
    <property type="entry name" value="Glucan_biosyn_MdoG_C"/>
</dbReference>
<dbReference type="InterPro" id="IPR011013">
    <property type="entry name" value="Gal_mutarotase_sf_dom"/>
</dbReference>
<evidence type="ECO:0000256" key="6">
    <source>
        <dbReference type="SAM" id="SignalP"/>
    </source>
</evidence>
<dbReference type="InterPro" id="IPR014756">
    <property type="entry name" value="Ig_E-set"/>
</dbReference>
<dbReference type="EMBL" id="JAESVN010000001">
    <property type="protein sequence ID" value="MBL4916468.1"/>
    <property type="molecule type" value="Genomic_DNA"/>
</dbReference>
<dbReference type="Proteomes" id="UP000648908">
    <property type="component" value="Unassembled WGS sequence"/>
</dbReference>
<reference evidence="8" key="1">
    <citation type="submission" date="2021-01" db="EMBL/GenBank/DDBJ databases">
        <title>Tabrizicola alba sp. nov. a motile alkaliphilic bacterium isolated from a soda lake.</title>
        <authorList>
            <person name="Szuroczki S."/>
            <person name="Abbaszade G."/>
            <person name="Schumann P."/>
            <person name="Toth E."/>
        </authorList>
    </citation>
    <scope>NUCLEOTIDE SEQUENCE</scope>
    <source>
        <strain evidence="8">DMG-N-6</strain>
    </source>
</reference>
<dbReference type="SUPFAM" id="SSF74650">
    <property type="entry name" value="Galactose mutarotase-like"/>
    <property type="match status" value="1"/>
</dbReference>
<comment type="caution">
    <text evidence="8">The sequence shown here is derived from an EMBL/GenBank/DDBJ whole genome shotgun (WGS) entry which is preliminary data.</text>
</comment>
<evidence type="ECO:0000256" key="4">
    <source>
        <dbReference type="ARBA" id="ARBA00022729"/>
    </source>
</evidence>
<feature type="signal peptide" evidence="6">
    <location>
        <begin position="1"/>
        <end position="32"/>
    </location>
</feature>
<evidence type="ECO:0000256" key="1">
    <source>
        <dbReference type="ARBA" id="ARBA00004418"/>
    </source>
</evidence>
<dbReference type="InterPro" id="IPR013783">
    <property type="entry name" value="Ig-like_fold"/>
</dbReference>
<feature type="chain" id="PRO_5035476361" evidence="6">
    <location>
        <begin position="33"/>
        <end position="540"/>
    </location>
</feature>
<dbReference type="PROSITE" id="PS51318">
    <property type="entry name" value="TAT"/>
    <property type="match status" value="1"/>
</dbReference>
<keyword evidence="5" id="KW-0574">Periplasm</keyword>
<dbReference type="Gene3D" id="2.70.98.10">
    <property type="match status" value="1"/>
</dbReference>
<feature type="domain" description="Glucan biosynthesis periplasmic MdoG C-terminal" evidence="7">
    <location>
        <begin position="56"/>
        <end position="537"/>
    </location>
</feature>
<evidence type="ECO:0000256" key="5">
    <source>
        <dbReference type="ARBA" id="ARBA00022764"/>
    </source>
</evidence>
<dbReference type="InterPro" id="IPR014438">
    <property type="entry name" value="Glucan_biosyn_MdoG/MdoD"/>
</dbReference>
<dbReference type="GO" id="GO:0051274">
    <property type="term" value="P:beta-glucan biosynthetic process"/>
    <property type="evidence" value="ECO:0007669"/>
    <property type="project" value="TreeGrafter"/>
</dbReference>
<dbReference type="Pfam" id="PF04349">
    <property type="entry name" value="MdoG"/>
    <property type="match status" value="1"/>
</dbReference>
<dbReference type="UniPathway" id="UPA00637"/>
<evidence type="ECO:0000256" key="2">
    <source>
        <dbReference type="ARBA" id="ARBA00005001"/>
    </source>
</evidence>
<dbReference type="GO" id="GO:0030246">
    <property type="term" value="F:carbohydrate binding"/>
    <property type="evidence" value="ECO:0007669"/>
    <property type="project" value="InterPro"/>
</dbReference>
<dbReference type="SUPFAM" id="SSF81296">
    <property type="entry name" value="E set domains"/>
    <property type="match status" value="1"/>
</dbReference>
<keyword evidence="9" id="KW-1185">Reference proteome</keyword>
<evidence type="ECO:0000313" key="8">
    <source>
        <dbReference type="EMBL" id="MBL4916468.1"/>
    </source>
</evidence>
<organism evidence="8 9">
    <name type="scientific">Szabonella alba</name>
    <dbReference type="NCBI Taxonomy" id="2804194"/>
    <lineage>
        <taxon>Bacteria</taxon>
        <taxon>Pseudomonadati</taxon>
        <taxon>Pseudomonadota</taxon>
        <taxon>Alphaproteobacteria</taxon>
        <taxon>Rhodobacterales</taxon>
        <taxon>Paracoccaceae</taxon>
        <taxon>Szabonella</taxon>
    </lineage>
</organism>
<comment type="similarity">
    <text evidence="3">Belongs to the OpgD/OpgG family.</text>
</comment>
<name>A0A8K0VA72_9RHOB</name>
<comment type="subcellular location">
    <subcellularLocation>
        <location evidence="1">Periplasm</location>
    </subcellularLocation>
</comment>
<dbReference type="RefSeq" id="WP_202687121.1">
    <property type="nucleotide sequence ID" value="NZ_JAESVN010000001.1"/>
</dbReference>
<proteinExistence type="inferred from homology"/>
<dbReference type="Gene3D" id="2.60.40.10">
    <property type="entry name" value="Immunoglobulins"/>
    <property type="match status" value="1"/>
</dbReference>
<gene>
    <name evidence="8" type="ORF">JL811_04465</name>
</gene>
<dbReference type="InterPro" id="IPR014718">
    <property type="entry name" value="GH-type_carb-bd"/>
</dbReference>
<protein>
    <submittedName>
        <fullName evidence="8">Glucan biosynthesis protein</fullName>
    </submittedName>
</protein>
<dbReference type="GO" id="GO:0030288">
    <property type="term" value="C:outer membrane-bounded periplasmic space"/>
    <property type="evidence" value="ECO:0007669"/>
    <property type="project" value="TreeGrafter"/>
</dbReference>
<accession>A0A8K0VA72</accession>
<evidence type="ECO:0000259" key="7">
    <source>
        <dbReference type="Pfam" id="PF04349"/>
    </source>
</evidence>
<dbReference type="AlphaFoldDB" id="A0A8K0VA72"/>
<evidence type="ECO:0000313" key="9">
    <source>
        <dbReference type="Proteomes" id="UP000648908"/>
    </source>
</evidence>
<comment type="pathway">
    <text evidence="2">Glycan metabolism; osmoregulated periplasmic glucan (OPG) biosynthesis.</text>
</comment>
<dbReference type="PANTHER" id="PTHR30504">
    <property type="entry name" value="GLUCANS BIOSYNTHESIS PROTEIN"/>
    <property type="match status" value="1"/>
</dbReference>
<evidence type="ECO:0000256" key="3">
    <source>
        <dbReference type="ARBA" id="ARBA00009284"/>
    </source>
</evidence>
<dbReference type="PIRSF" id="PIRSF006281">
    <property type="entry name" value="MdoG"/>
    <property type="match status" value="1"/>
</dbReference>